<dbReference type="Proteomes" id="UP001174136">
    <property type="component" value="Unassembled WGS sequence"/>
</dbReference>
<proteinExistence type="predicted"/>
<keyword evidence="3" id="KW-1185">Reference proteome</keyword>
<evidence type="ECO:0000259" key="1">
    <source>
        <dbReference type="SMART" id="SM00597"/>
    </source>
</evidence>
<dbReference type="AlphaFoldDB" id="A0AA47MZJ4"/>
<dbReference type="PANTHER" id="PTHR45749:SF37">
    <property type="entry name" value="OS05G0311600 PROTEIN"/>
    <property type="match status" value="1"/>
</dbReference>
<dbReference type="PANTHER" id="PTHR45749">
    <property type="match status" value="1"/>
</dbReference>
<dbReference type="InterPro" id="IPR006580">
    <property type="entry name" value="Znf_TTF"/>
</dbReference>
<reference evidence="2" key="1">
    <citation type="journal article" date="2023" name="Front. Mar. Sci.">
        <title>A new Merluccius polli reference genome to investigate the effects of global change in West African waters.</title>
        <authorList>
            <person name="Mateo J.L."/>
            <person name="Blanco-Fernandez C."/>
            <person name="Garcia-Vazquez E."/>
            <person name="Machado-Schiaffino G."/>
        </authorList>
    </citation>
    <scope>NUCLEOTIDE SEQUENCE</scope>
    <source>
        <strain evidence="2">C29</strain>
        <tissue evidence="2">Fin</tissue>
    </source>
</reference>
<name>A0AA47MZJ4_MERPO</name>
<feature type="domain" description="TTF-type" evidence="1">
    <location>
        <begin position="39"/>
        <end position="118"/>
    </location>
</feature>
<protein>
    <submittedName>
        <fullName evidence="2">Zinc finger MYM-type protein 1</fullName>
    </submittedName>
</protein>
<gene>
    <name evidence="2" type="primary">ZMYM1_18</name>
    <name evidence="2" type="ORF">N1851_010602</name>
</gene>
<comment type="caution">
    <text evidence="2">The sequence shown here is derived from an EMBL/GenBank/DDBJ whole genome shotgun (WGS) entry which is preliminary data.</text>
</comment>
<evidence type="ECO:0000313" key="3">
    <source>
        <dbReference type="Proteomes" id="UP001174136"/>
    </source>
</evidence>
<organism evidence="2 3">
    <name type="scientific">Merluccius polli</name>
    <name type="common">Benguela hake</name>
    <name type="synonym">Merluccius cadenati</name>
    <dbReference type="NCBI Taxonomy" id="89951"/>
    <lineage>
        <taxon>Eukaryota</taxon>
        <taxon>Metazoa</taxon>
        <taxon>Chordata</taxon>
        <taxon>Craniata</taxon>
        <taxon>Vertebrata</taxon>
        <taxon>Euteleostomi</taxon>
        <taxon>Actinopterygii</taxon>
        <taxon>Neopterygii</taxon>
        <taxon>Teleostei</taxon>
        <taxon>Neoteleostei</taxon>
        <taxon>Acanthomorphata</taxon>
        <taxon>Zeiogadaria</taxon>
        <taxon>Gadariae</taxon>
        <taxon>Gadiformes</taxon>
        <taxon>Gadoidei</taxon>
        <taxon>Merlucciidae</taxon>
        <taxon>Merluccius</taxon>
    </lineage>
</organism>
<accession>A0AA47MZJ4</accession>
<sequence>MLKADTNGILLCFTDISKSKGEAPVQPQLHFPKTLQGDHNRSFKDEWYTIHPWLEYSISEDSTFCYACRHFSLPGHVESTFTGSGFKNWKKATYTDGGKEHQIAEKNQGSLMGQLNKEYNKTVEENRGYIKTLAEVVLHCATENVALRGHRESVASSRKGNFLGMLNIIANHDEKILKKMHGPRNAKYTSPDIQNEIL</sequence>
<evidence type="ECO:0000313" key="2">
    <source>
        <dbReference type="EMBL" id="KAK0148995.1"/>
    </source>
</evidence>
<dbReference type="EMBL" id="JAOPHQ010001990">
    <property type="protein sequence ID" value="KAK0148995.1"/>
    <property type="molecule type" value="Genomic_DNA"/>
</dbReference>
<dbReference type="SMART" id="SM00597">
    <property type="entry name" value="ZnF_TTF"/>
    <property type="match status" value="1"/>
</dbReference>